<dbReference type="Proteomes" id="UP001374803">
    <property type="component" value="Chromosome"/>
</dbReference>
<evidence type="ECO:0000313" key="2">
    <source>
        <dbReference type="Proteomes" id="UP001374803"/>
    </source>
</evidence>
<evidence type="ECO:0000313" key="1">
    <source>
        <dbReference type="EMBL" id="WXB03471.1"/>
    </source>
</evidence>
<dbReference type="SUPFAM" id="SSF102588">
    <property type="entry name" value="LmbE-like"/>
    <property type="match status" value="1"/>
</dbReference>
<dbReference type="InterPro" id="IPR024078">
    <property type="entry name" value="LmbE-like_dom_sf"/>
</dbReference>
<proteinExistence type="predicted"/>
<dbReference type="Gene3D" id="3.40.50.10320">
    <property type="entry name" value="LmbE-like"/>
    <property type="match status" value="1"/>
</dbReference>
<name>A0ABZ2KXQ3_9BACT</name>
<dbReference type="PANTHER" id="PTHR12993">
    <property type="entry name" value="N-ACETYLGLUCOSAMINYL-PHOSPHATIDYLINOSITOL DE-N-ACETYLASE-RELATED"/>
    <property type="match status" value="1"/>
</dbReference>
<dbReference type="InterPro" id="IPR003737">
    <property type="entry name" value="GlcNAc_PI_deacetylase-related"/>
</dbReference>
<gene>
    <name evidence="1" type="ORF">LVJ94_42030</name>
</gene>
<sequence>MLRQHHRCALESLNASPPGSLLIVAAHPDDETIGIGATLAGLIDAGWRAHVLHVTDGAPHNPELRFALRERSREDAAAIRRVEIRDALRAGNVDPDEVLLPSIGIADQEATLHMPEIARVLEERFAELGTTVVITHPYEGGHPDHDAAALAVHAAVARSSAIALAEMTSYHTQQGTLITAAFRHDSRPACTARLDGALDARHRTRKRRMLDAYRTQTKILEPFGTDAEPLRCAPHYDFTQPPHEGKLHYESLPFDWTGPRWREFAREALAALAL</sequence>
<dbReference type="PANTHER" id="PTHR12993:SF11">
    <property type="entry name" value="N-ACETYLGLUCOSAMINYL-PHOSPHATIDYLINOSITOL DE-N-ACETYLASE"/>
    <property type="match status" value="1"/>
</dbReference>
<accession>A0ABZ2KXQ3</accession>
<organism evidence="1 2">
    <name type="scientific">Pendulispora rubella</name>
    <dbReference type="NCBI Taxonomy" id="2741070"/>
    <lineage>
        <taxon>Bacteria</taxon>
        <taxon>Pseudomonadati</taxon>
        <taxon>Myxococcota</taxon>
        <taxon>Myxococcia</taxon>
        <taxon>Myxococcales</taxon>
        <taxon>Sorangiineae</taxon>
        <taxon>Pendulisporaceae</taxon>
        <taxon>Pendulispora</taxon>
    </lineage>
</organism>
<dbReference type="RefSeq" id="WP_394833100.1">
    <property type="nucleotide sequence ID" value="NZ_CP089929.1"/>
</dbReference>
<protein>
    <submittedName>
        <fullName evidence="1">PIG-L family deacetylase</fullName>
    </submittedName>
</protein>
<reference evidence="1" key="1">
    <citation type="submission" date="2021-12" db="EMBL/GenBank/DDBJ databases">
        <title>Discovery of the Pendulisporaceae a myxobacterial family with distinct sporulation behavior and unique specialized metabolism.</title>
        <authorList>
            <person name="Garcia R."/>
            <person name="Popoff A."/>
            <person name="Bader C.D."/>
            <person name="Loehr J."/>
            <person name="Walesch S."/>
            <person name="Walt C."/>
            <person name="Boldt J."/>
            <person name="Bunk B."/>
            <person name="Haeckl F.J.F.P.J."/>
            <person name="Gunesch A.P."/>
            <person name="Birkelbach J."/>
            <person name="Nuebel U."/>
            <person name="Pietschmann T."/>
            <person name="Bach T."/>
            <person name="Mueller R."/>
        </authorList>
    </citation>
    <scope>NUCLEOTIDE SEQUENCE</scope>
    <source>
        <strain evidence="1">MSr11367</strain>
    </source>
</reference>
<dbReference type="Pfam" id="PF02585">
    <property type="entry name" value="PIG-L"/>
    <property type="match status" value="1"/>
</dbReference>
<keyword evidence="2" id="KW-1185">Reference proteome</keyword>
<dbReference type="EMBL" id="CP089983">
    <property type="protein sequence ID" value="WXB03471.1"/>
    <property type="molecule type" value="Genomic_DNA"/>
</dbReference>